<keyword evidence="4" id="KW-1185">Reference proteome</keyword>
<dbReference type="InterPro" id="IPR003010">
    <property type="entry name" value="C-N_Hydrolase"/>
</dbReference>
<dbReference type="CDD" id="cd07197">
    <property type="entry name" value="nitrilase"/>
    <property type="match status" value="1"/>
</dbReference>
<dbReference type="AlphaFoldDB" id="A0A5C9A2Z6"/>
<dbReference type="Gene3D" id="3.60.110.10">
    <property type="entry name" value="Carbon-nitrogen hydrolase"/>
    <property type="match status" value="1"/>
</dbReference>
<gene>
    <name evidence="3" type="ORF">FVW59_00155</name>
</gene>
<reference evidence="3 4" key="1">
    <citation type="submission" date="2019-08" db="EMBL/GenBank/DDBJ databases">
        <title>Parahaliea maris sp. nov., isolated from the surface seawater.</title>
        <authorList>
            <person name="Liu Y."/>
        </authorList>
    </citation>
    <scope>NUCLEOTIDE SEQUENCE [LARGE SCALE GENOMIC DNA]</scope>
    <source>
        <strain evidence="3 4">S2-26</strain>
    </source>
</reference>
<dbReference type="Pfam" id="PF00795">
    <property type="entry name" value="CN_hydrolase"/>
    <property type="match status" value="1"/>
</dbReference>
<dbReference type="Proteomes" id="UP000321933">
    <property type="component" value="Unassembled WGS sequence"/>
</dbReference>
<evidence type="ECO:0000256" key="1">
    <source>
        <dbReference type="SAM" id="MobiDB-lite"/>
    </source>
</evidence>
<organism evidence="3 4">
    <name type="scientific">Parahaliea aestuarii</name>
    <dbReference type="NCBI Taxonomy" id="1852021"/>
    <lineage>
        <taxon>Bacteria</taxon>
        <taxon>Pseudomonadati</taxon>
        <taxon>Pseudomonadota</taxon>
        <taxon>Gammaproteobacteria</taxon>
        <taxon>Cellvibrionales</taxon>
        <taxon>Halieaceae</taxon>
        <taxon>Parahaliea</taxon>
    </lineage>
</organism>
<evidence type="ECO:0000313" key="4">
    <source>
        <dbReference type="Proteomes" id="UP000321933"/>
    </source>
</evidence>
<dbReference type="RefSeq" id="WP_148062230.1">
    <property type="nucleotide sequence ID" value="NZ_VRYZ01000001.1"/>
</dbReference>
<dbReference type="GO" id="GO:0016787">
    <property type="term" value="F:hydrolase activity"/>
    <property type="evidence" value="ECO:0007669"/>
    <property type="project" value="UniProtKB-KW"/>
</dbReference>
<dbReference type="PANTHER" id="PTHR23088:SF27">
    <property type="entry name" value="DEAMINATED GLUTATHIONE AMIDASE"/>
    <property type="match status" value="1"/>
</dbReference>
<sequence length="289" mass="32552">MSRFAIAGLQLQLSSKDNRYLIEKHIRRLALRFPWVQMVVLGELATHGADPAAATELPGDIVPFYAALARETGLWLVPGSIYEKDEHRVYNTALVFNPAGELVTSYRKMFPFCPYEREVWAGDEFCTFDVPGAGRFGLSICYDQWFPETSRNLAWLGAEVILCPTMTNTIDRELELCLARANAISNQCYFFNVNVAGELGNGRSITIGPDGQVLHQAGELNEIMPVEVDFEHLRRVRERGVFGLCQTLKSFRDSEMEFPAFQLPQRGQGPLAELGELGMPRREDNTKLD</sequence>
<feature type="domain" description="CN hydrolase" evidence="2">
    <location>
        <begin position="4"/>
        <end position="230"/>
    </location>
</feature>
<dbReference type="OrthoDB" id="9803803at2"/>
<keyword evidence="3" id="KW-0378">Hydrolase</keyword>
<protein>
    <submittedName>
        <fullName evidence="3">Carbon-nitrogen hydrolase family protein</fullName>
    </submittedName>
</protein>
<evidence type="ECO:0000259" key="2">
    <source>
        <dbReference type="PROSITE" id="PS50263"/>
    </source>
</evidence>
<dbReference type="SUPFAM" id="SSF56317">
    <property type="entry name" value="Carbon-nitrogen hydrolase"/>
    <property type="match status" value="1"/>
</dbReference>
<comment type="caution">
    <text evidence="3">The sequence shown here is derived from an EMBL/GenBank/DDBJ whole genome shotgun (WGS) entry which is preliminary data.</text>
</comment>
<feature type="compositionally biased region" description="Basic and acidic residues" evidence="1">
    <location>
        <begin position="279"/>
        <end position="289"/>
    </location>
</feature>
<dbReference type="PROSITE" id="PS50263">
    <property type="entry name" value="CN_HYDROLASE"/>
    <property type="match status" value="1"/>
</dbReference>
<feature type="region of interest" description="Disordered" evidence="1">
    <location>
        <begin position="266"/>
        <end position="289"/>
    </location>
</feature>
<dbReference type="EMBL" id="VRYZ01000001">
    <property type="protein sequence ID" value="TXS94374.1"/>
    <property type="molecule type" value="Genomic_DNA"/>
</dbReference>
<evidence type="ECO:0000313" key="3">
    <source>
        <dbReference type="EMBL" id="TXS94374.1"/>
    </source>
</evidence>
<dbReference type="InterPro" id="IPR036526">
    <property type="entry name" value="C-N_Hydrolase_sf"/>
</dbReference>
<dbReference type="PANTHER" id="PTHR23088">
    <property type="entry name" value="NITRILASE-RELATED"/>
    <property type="match status" value="1"/>
</dbReference>
<proteinExistence type="predicted"/>
<name>A0A5C9A2Z6_9GAMM</name>
<accession>A0A5C9A2Z6</accession>